<keyword evidence="2" id="KW-1185">Reference proteome</keyword>
<gene>
    <name evidence="1" type="ORF">U2I54_16120</name>
</gene>
<comment type="caution">
    <text evidence="1">The sequence shown here is derived from an EMBL/GenBank/DDBJ whole genome shotgun (WGS) entry which is preliminary data.</text>
</comment>
<evidence type="ECO:0000313" key="2">
    <source>
        <dbReference type="Proteomes" id="UP001291930"/>
    </source>
</evidence>
<proteinExistence type="predicted"/>
<sequence length="174" mass="19800">MRPIKLKTLKINGETIECIEPKLYRPELETFDDAFDRYQKEAFSWHMEFIARDREDFMAAIGCRAKYLVEFTTIDGISQRGYALFTSFTSESDGPTEYTVTGISQLETVSAPVFPNMPTFHMKDLHGKQVTLYYGLDITAEDNHAAECLIAMEDTGGGKKRAYVLSSTLKEVRK</sequence>
<organism evidence="1 2">
    <name type="scientific">Bacillus bingmayongensis</name>
    <dbReference type="NCBI Taxonomy" id="1150157"/>
    <lineage>
        <taxon>Bacteria</taxon>
        <taxon>Bacillati</taxon>
        <taxon>Bacillota</taxon>
        <taxon>Bacilli</taxon>
        <taxon>Bacillales</taxon>
        <taxon>Bacillaceae</taxon>
        <taxon>Bacillus</taxon>
    </lineage>
</organism>
<dbReference type="Proteomes" id="UP001291930">
    <property type="component" value="Unassembled WGS sequence"/>
</dbReference>
<dbReference type="RefSeq" id="WP_374218292.1">
    <property type="nucleotide sequence ID" value="NZ_JAXOVW010000035.1"/>
</dbReference>
<accession>A0ABU5JZU2</accession>
<name>A0ABU5JZU2_9BACI</name>
<reference evidence="2" key="1">
    <citation type="submission" date="2023-11" db="EMBL/GenBank/DDBJ databases">
        <title>Genome Sequence of Bacillus pseudomycoides stain BUPM19.</title>
        <authorList>
            <person name="Farhat A."/>
        </authorList>
    </citation>
    <scope>NUCLEOTIDE SEQUENCE [LARGE SCALE GENOMIC DNA]</scope>
    <source>
        <strain evidence="2">BUPM19</strain>
    </source>
</reference>
<protein>
    <submittedName>
        <fullName evidence="1">Uncharacterized protein</fullName>
    </submittedName>
</protein>
<evidence type="ECO:0000313" key="1">
    <source>
        <dbReference type="EMBL" id="MDZ5608577.1"/>
    </source>
</evidence>
<dbReference type="EMBL" id="JAXOVW010000035">
    <property type="protein sequence ID" value="MDZ5608577.1"/>
    <property type="molecule type" value="Genomic_DNA"/>
</dbReference>